<comment type="caution">
    <text evidence="7">The sequence shown here is derived from an EMBL/GenBank/DDBJ whole genome shotgun (WGS) entry which is preliminary data.</text>
</comment>
<sequence length="364" mass="40839">MSLENEENKTPKPESETIENQPINTNIETDESIGTVDTEKFSPPDSLSAEAIEIRESIQKIKAEIGKVIIGQTETIELMIAAMITNGHVLLEGVPGIAKTLMSKLLARCIAADFTRIQFTPDLMPTDIVGTTIFDMKRSEFYFKKGPIFSNVVLIDEINRAPAKTQAALMEVMEEEQVTIDGETYKMPPPFFVVATQNPVEQEGTYKLPEAQLDRFMFKLIAVYPDVNEEEAMLKRFSTDFYGEHESHVVPVIDAATLVRYRKTVEAVFIKDELLRYIAEIVSHTRNNSDLYLGASPRASINIMKASKALALLAGRGFVTPDDIKRAAYPVLNHRLILSYEREIEGVSVKEIVEGLLRKVEVPR</sequence>
<dbReference type="GO" id="GO:0005524">
    <property type="term" value="F:ATP binding"/>
    <property type="evidence" value="ECO:0007669"/>
    <property type="project" value="UniProtKB-KW"/>
</dbReference>
<feature type="region of interest" description="Disordered" evidence="4">
    <location>
        <begin position="1"/>
        <end position="44"/>
    </location>
</feature>
<accession>A0A7K3WNZ8</accession>
<keyword evidence="2" id="KW-0067">ATP-binding</keyword>
<dbReference type="Gene3D" id="3.40.50.300">
    <property type="entry name" value="P-loop containing nucleotide triphosphate hydrolases"/>
    <property type="match status" value="1"/>
</dbReference>
<evidence type="ECO:0000313" key="7">
    <source>
        <dbReference type="EMBL" id="NEN23389.1"/>
    </source>
</evidence>
<dbReference type="EMBL" id="JAAGVY010000010">
    <property type="protein sequence ID" value="NEN23389.1"/>
    <property type="molecule type" value="Genomic_DNA"/>
</dbReference>
<dbReference type="PIRSF" id="PIRSF002849">
    <property type="entry name" value="AAA_ATPase_chaperone_MoxR_prd"/>
    <property type="match status" value="1"/>
</dbReference>
<dbReference type="PANTHER" id="PTHR42759:SF1">
    <property type="entry name" value="MAGNESIUM-CHELATASE SUBUNIT CHLD"/>
    <property type="match status" value="1"/>
</dbReference>
<feature type="compositionally biased region" description="Basic and acidic residues" evidence="4">
    <location>
        <begin position="1"/>
        <end position="15"/>
    </location>
</feature>
<evidence type="ECO:0000259" key="5">
    <source>
        <dbReference type="Pfam" id="PF07726"/>
    </source>
</evidence>
<gene>
    <name evidence="7" type="ORF">G3O08_07740</name>
</gene>
<dbReference type="Gene3D" id="1.10.8.80">
    <property type="entry name" value="Magnesium chelatase subunit I, C-Terminal domain"/>
    <property type="match status" value="1"/>
</dbReference>
<feature type="compositionally biased region" description="Polar residues" evidence="4">
    <location>
        <begin position="18"/>
        <end position="27"/>
    </location>
</feature>
<dbReference type="FunFam" id="3.40.50.300:FF:000640">
    <property type="entry name" value="MoxR family ATPase"/>
    <property type="match status" value="1"/>
</dbReference>
<dbReference type="GO" id="GO:0016887">
    <property type="term" value="F:ATP hydrolysis activity"/>
    <property type="evidence" value="ECO:0007669"/>
    <property type="project" value="InterPro"/>
</dbReference>
<dbReference type="InterPro" id="IPR041628">
    <property type="entry name" value="ChlI/MoxR_AAA_lid"/>
</dbReference>
<dbReference type="AlphaFoldDB" id="A0A7K3WNZ8"/>
<organism evidence="7 8">
    <name type="scientific">Cryomorpha ignava</name>
    <dbReference type="NCBI Taxonomy" id="101383"/>
    <lineage>
        <taxon>Bacteria</taxon>
        <taxon>Pseudomonadati</taxon>
        <taxon>Bacteroidota</taxon>
        <taxon>Flavobacteriia</taxon>
        <taxon>Flavobacteriales</taxon>
        <taxon>Cryomorphaceae</taxon>
        <taxon>Cryomorpha</taxon>
    </lineage>
</organism>
<feature type="domain" description="ChlI/MoxR AAA lid" evidence="6">
    <location>
        <begin position="285"/>
        <end position="354"/>
    </location>
</feature>
<dbReference type="Pfam" id="PF07726">
    <property type="entry name" value="AAA_3"/>
    <property type="match status" value="1"/>
</dbReference>
<keyword evidence="1" id="KW-0547">Nucleotide-binding</keyword>
<dbReference type="Proteomes" id="UP000486602">
    <property type="component" value="Unassembled WGS sequence"/>
</dbReference>
<evidence type="ECO:0000313" key="8">
    <source>
        <dbReference type="Proteomes" id="UP000486602"/>
    </source>
</evidence>
<protein>
    <submittedName>
        <fullName evidence="7">MoxR family ATPase</fullName>
    </submittedName>
</protein>
<evidence type="ECO:0000256" key="3">
    <source>
        <dbReference type="ARBA" id="ARBA00061607"/>
    </source>
</evidence>
<name>A0A7K3WNZ8_9FLAO</name>
<reference evidence="7 8" key="1">
    <citation type="submission" date="2020-02" db="EMBL/GenBank/DDBJ databases">
        <title>Out from the shadows clarifying the taxonomy of the family Cryomorphaceae and related taxa by utilizing the GTDB taxonomic framework.</title>
        <authorList>
            <person name="Bowman J.P."/>
        </authorList>
    </citation>
    <scope>NUCLEOTIDE SEQUENCE [LARGE SCALE GENOMIC DNA]</scope>
    <source>
        <strain evidence="7 8">QSSC 1-22</strain>
    </source>
</reference>
<dbReference type="Pfam" id="PF17863">
    <property type="entry name" value="AAA_lid_2"/>
    <property type="match status" value="1"/>
</dbReference>
<dbReference type="SUPFAM" id="SSF52540">
    <property type="entry name" value="P-loop containing nucleoside triphosphate hydrolases"/>
    <property type="match status" value="1"/>
</dbReference>
<comment type="similarity">
    <text evidence="3">Belongs to the MoxR family.</text>
</comment>
<evidence type="ECO:0000256" key="2">
    <source>
        <dbReference type="ARBA" id="ARBA00022840"/>
    </source>
</evidence>
<dbReference type="RefSeq" id="WP_163284561.1">
    <property type="nucleotide sequence ID" value="NZ_JAAGVY010000010.1"/>
</dbReference>
<dbReference type="PANTHER" id="PTHR42759">
    <property type="entry name" value="MOXR FAMILY PROTEIN"/>
    <property type="match status" value="1"/>
</dbReference>
<evidence type="ECO:0000256" key="4">
    <source>
        <dbReference type="SAM" id="MobiDB-lite"/>
    </source>
</evidence>
<feature type="domain" description="ATPase AAA-3" evidence="5">
    <location>
        <begin position="88"/>
        <end position="218"/>
    </location>
</feature>
<dbReference type="InterPro" id="IPR011703">
    <property type="entry name" value="ATPase_AAA-3"/>
</dbReference>
<proteinExistence type="inferred from homology"/>
<dbReference type="InterPro" id="IPR027417">
    <property type="entry name" value="P-loop_NTPase"/>
</dbReference>
<keyword evidence="8" id="KW-1185">Reference proteome</keyword>
<dbReference type="InterPro" id="IPR050764">
    <property type="entry name" value="CbbQ/NirQ/NorQ/GpvN"/>
</dbReference>
<evidence type="ECO:0000256" key="1">
    <source>
        <dbReference type="ARBA" id="ARBA00022741"/>
    </source>
</evidence>
<evidence type="ECO:0000259" key="6">
    <source>
        <dbReference type="Pfam" id="PF17863"/>
    </source>
</evidence>